<dbReference type="EMBL" id="GGEC01026034">
    <property type="protein sequence ID" value="MBX06518.1"/>
    <property type="molecule type" value="Transcribed_RNA"/>
</dbReference>
<evidence type="ECO:0000313" key="1">
    <source>
        <dbReference type="EMBL" id="MBX06518.1"/>
    </source>
</evidence>
<organism evidence="1">
    <name type="scientific">Rhizophora mucronata</name>
    <name type="common">Asiatic mangrove</name>
    <dbReference type="NCBI Taxonomy" id="61149"/>
    <lineage>
        <taxon>Eukaryota</taxon>
        <taxon>Viridiplantae</taxon>
        <taxon>Streptophyta</taxon>
        <taxon>Embryophyta</taxon>
        <taxon>Tracheophyta</taxon>
        <taxon>Spermatophyta</taxon>
        <taxon>Magnoliopsida</taxon>
        <taxon>eudicotyledons</taxon>
        <taxon>Gunneridae</taxon>
        <taxon>Pentapetalae</taxon>
        <taxon>rosids</taxon>
        <taxon>fabids</taxon>
        <taxon>Malpighiales</taxon>
        <taxon>Rhizophoraceae</taxon>
        <taxon>Rhizophora</taxon>
    </lineage>
</organism>
<reference evidence="1" key="1">
    <citation type="submission" date="2018-02" db="EMBL/GenBank/DDBJ databases">
        <title>Rhizophora mucronata_Transcriptome.</title>
        <authorList>
            <person name="Meera S.P."/>
            <person name="Sreeshan A."/>
            <person name="Augustine A."/>
        </authorList>
    </citation>
    <scope>NUCLEOTIDE SEQUENCE</scope>
    <source>
        <tissue evidence="1">Leaf</tissue>
    </source>
</reference>
<sequence>MPVRLSLRHLVFLASCRNC</sequence>
<accession>A0A2P2KLC8</accession>
<dbReference type="AlphaFoldDB" id="A0A2P2KLC8"/>
<protein>
    <submittedName>
        <fullName evidence="1">Uncharacterized protein</fullName>
    </submittedName>
</protein>
<name>A0A2P2KLC8_RHIMU</name>
<proteinExistence type="predicted"/>